<dbReference type="RefSeq" id="WP_102167846.1">
    <property type="nucleotide sequence ID" value="NZ_CP136964.1"/>
</dbReference>
<evidence type="ECO:0000313" key="2">
    <source>
        <dbReference type="Proteomes" id="UP000243626"/>
    </source>
</evidence>
<reference evidence="2" key="1">
    <citation type="submission" date="2017-09" db="EMBL/GenBank/DDBJ databases">
        <title>Bacterial strain isolated from the female urinary microbiota.</title>
        <authorList>
            <person name="Thomas-White K."/>
            <person name="Kumar N."/>
            <person name="Forster S."/>
            <person name="Putonti C."/>
            <person name="Lawley T."/>
            <person name="Wolfe A.J."/>
        </authorList>
    </citation>
    <scope>NUCLEOTIDE SEQUENCE [LARGE SCALE GENOMIC DNA]</scope>
    <source>
        <strain evidence="2">UMB0959</strain>
    </source>
</reference>
<name>A0AAF1BQX3_9STAP</name>
<keyword evidence="2" id="KW-1185">Reference proteome</keyword>
<gene>
    <name evidence="1" type="ORF">CJ229_005030</name>
</gene>
<dbReference type="AlphaFoldDB" id="A0AAF1BQX3"/>
<evidence type="ECO:0000313" key="1">
    <source>
        <dbReference type="EMBL" id="WOS95468.1"/>
    </source>
</evidence>
<accession>A0AAF1BQX3</accession>
<proteinExistence type="predicted"/>
<dbReference type="EMBL" id="CP136964">
    <property type="protein sequence ID" value="WOS95468.1"/>
    <property type="molecule type" value="Genomic_DNA"/>
</dbReference>
<protein>
    <submittedName>
        <fullName evidence="1">Cytoplasmic protein</fullName>
    </submittedName>
</protein>
<dbReference type="KEGG" id="nmy:CJ229_005030"/>
<dbReference type="Proteomes" id="UP000243626">
    <property type="component" value="Chromosome"/>
</dbReference>
<organism evidence="1 2">
    <name type="scientific">Nosocomiicoccus massiliensis</name>
    <dbReference type="NCBI Taxonomy" id="1232430"/>
    <lineage>
        <taxon>Bacteria</taxon>
        <taxon>Bacillati</taxon>
        <taxon>Bacillota</taxon>
        <taxon>Bacilli</taxon>
        <taxon>Bacillales</taxon>
        <taxon>Staphylococcaceae</taxon>
        <taxon>Nosocomiicoccus</taxon>
    </lineage>
</organism>
<sequence length="81" mass="9386">MDHITAHKYSTANKTMLESEERCGCFYCVSIFSPREITEWSIDYRDKTAICPYCGIDAVIGESVGYPLTKESLEKMHNHWF</sequence>